<protein>
    <recommendedName>
        <fullName evidence="4">nitrilase</fullName>
        <ecNumber evidence="4">3.5.5.1</ecNumber>
    </recommendedName>
</protein>
<evidence type="ECO:0000256" key="1">
    <source>
        <dbReference type="ARBA" id="ARBA00008129"/>
    </source>
</evidence>
<dbReference type="GO" id="GO:0016836">
    <property type="term" value="F:hydro-lyase activity"/>
    <property type="evidence" value="ECO:0007669"/>
    <property type="project" value="UniProtKB-ARBA"/>
</dbReference>
<dbReference type="InterPro" id="IPR044149">
    <property type="entry name" value="Nitrilases_CHs"/>
</dbReference>
<dbReference type="InterPro" id="IPR003010">
    <property type="entry name" value="C-N_Hydrolase"/>
</dbReference>
<comment type="catalytic activity">
    <reaction evidence="3">
        <text>a nitrile + 2 H2O = a carboxylate + NH4(+)</text>
        <dbReference type="Rhea" id="RHEA:21724"/>
        <dbReference type="ChEBI" id="CHEBI:15377"/>
        <dbReference type="ChEBI" id="CHEBI:18379"/>
        <dbReference type="ChEBI" id="CHEBI:28938"/>
        <dbReference type="ChEBI" id="CHEBI:29067"/>
        <dbReference type="EC" id="3.5.5.1"/>
    </reaction>
</comment>
<keyword evidence="8" id="KW-1185">Reference proteome</keyword>
<dbReference type="PANTHER" id="PTHR46044">
    <property type="entry name" value="NITRILASE"/>
    <property type="match status" value="1"/>
</dbReference>
<gene>
    <name evidence="7" type="ORF">FLONG3_6902</name>
</gene>
<dbReference type="PROSITE" id="PS00921">
    <property type="entry name" value="NITRIL_CHT_2"/>
    <property type="match status" value="1"/>
</dbReference>
<name>A0A395SHU0_9HYPO</name>
<dbReference type="FunFam" id="3.60.110.10:FF:000011">
    <property type="entry name" value="Cyanide hydratase"/>
    <property type="match status" value="1"/>
</dbReference>
<dbReference type="Proteomes" id="UP000266234">
    <property type="component" value="Unassembled WGS sequence"/>
</dbReference>
<feature type="domain" description="CN hydrolase" evidence="6">
    <location>
        <begin position="14"/>
        <end position="287"/>
    </location>
</feature>
<proteinExistence type="inferred from homology"/>
<dbReference type="OrthoDB" id="10250282at2759"/>
<dbReference type="CDD" id="cd07564">
    <property type="entry name" value="nitrilases_CHs"/>
    <property type="match status" value="1"/>
</dbReference>
<sequence>MTKLEPTEGPKQHVRVAVTQAEPKWLDLQGSVDKTCDLIVEAAKGGAELLAFPECWITGYPAWIWSRPVDMDLTCRYIKNSLRTDGPEMARIQQCAADNNIVVVLGFSENFHNTLYISQAIIDSDGKILVLRRKIKTTHMERTIFGDSSGDALTSVVDTRMGRIGALSCWEHIQPLLKYYLYSQREQVHVAAWPPLFSCKSDQELWSMSRDGARALSQTYAIESQAFVLHATSVISEQGVTAMGTESGLVMNSPGGGSSAIFGPDGRILTQDLPEKEEGILYATLDMEEILKCKSFVDVCGHYSRPDMLWLGVDREVKKHVQ</sequence>
<organism evidence="7 8">
    <name type="scientific">Fusarium longipes</name>
    <dbReference type="NCBI Taxonomy" id="694270"/>
    <lineage>
        <taxon>Eukaryota</taxon>
        <taxon>Fungi</taxon>
        <taxon>Dikarya</taxon>
        <taxon>Ascomycota</taxon>
        <taxon>Pezizomycotina</taxon>
        <taxon>Sordariomycetes</taxon>
        <taxon>Hypocreomycetidae</taxon>
        <taxon>Hypocreales</taxon>
        <taxon>Nectriaceae</taxon>
        <taxon>Fusarium</taxon>
    </lineage>
</organism>
<evidence type="ECO:0000256" key="2">
    <source>
        <dbReference type="ARBA" id="ARBA00022801"/>
    </source>
</evidence>
<reference evidence="7 8" key="1">
    <citation type="journal article" date="2018" name="PLoS Pathog.">
        <title>Evolution of structural diversity of trichothecenes, a family of toxins produced by plant pathogenic and entomopathogenic fungi.</title>
        <authorList>
            <person name="Proctor R.H."/>
            <person name="McCormick S.P."/>
            <person name="Kim H.S."/>
            <person name="Cardoza R.E."/>
            <person name="Stanley A.M."/>
            <person name="Lindo L."/>
            <person name="Kelly A."/>
            <person name="Brown D.W."/>
            <person name="Lee T."/>
            <person name="Vaughan M.M."/>
            <person name="Alexander N.J."/>
            <person name="Busman M."/>
            <person name="Gutierrez S."/>
        </authorList>
    </citation>
    <scope>NUCLEOTIDE SEQUENCE [LARGE SCALE GENOMIC DNA]</scope>
    <source>
        <strain evidence="7 8">NRRL 20695</strain>
    </source>
</reference>
<dbReference type="Pfam" id="PF00795">
    <property type="entry name" value="CN_hydrolase"/>
    <property type="match status" value="1"/>
</dbReference>
<dbReference type="GO" id="GO:0000257">
    <property type="term" value="F:nitrilase activity"/>
    <property type="evidence" value="ECO:0007669"/>
    <property type="project" value="UniProtKB-EC"/>
</dbReference>
<dbReference type="EC" id="3.5.5.1" evidence="4"/>
<evidence type="ECO:0000256" key="4">
    <source>
        <dbReference type="ARBA" id="ARBA00039045"/>
    </source>
</evidence>
<evidence type="ECO:0000259" key="6">
    <source>
        <dbReference type="PROSITE" id="PS50263"/>
    </source>
</evidence>
<dbReference type="PROSITE" id="PS50263">
    <property type="entry name" value="CN_HYDROLASE"/>
    <property type="match status" value="1"/>
</dbReference>
<keyword evidence="2" id="KW-0378">Hydrolase</keyword>
<dbReference type="STRING" id="694270.A0A395SHU0"/>
<evidence type="ECO:0000256" key="5">
    <source>
        <dbReference type="PROSITE-ProRule" id="PRU10139"/>
    </source>
</evidence>
<dbReference type="SUPFAM" id="SSF56317">
    <property type="entry name" value="Carbon-nitrogen hydrolase"/>
    <property type="match status" value="1"/>
</dbReference>
<dbReference type="InterPro" id="IPR036526">
    <property type="entry name" value="C-N_Hydrolase_sf"/>
</dbReference>
<dbReference type="InterPro" id="IPR000132">
    <property type="entry name" value="Nitrilase/CN_hydratase_CS"/>
</dbReference>
<dbReference type="EMBL" id="PXOG01000152">
    <property type="protein sequence ID" value="RGP72003.1"/>
    <property type="molecule type" value="Genomic_DNA"/>
</dbReference>
<evidence type="ECO:0000256" key="3">
    <source>
        <dbReference type="ARBA" id="ARBA00036406"/>
    </source>
</evidence>
<comment type="caution">
    <text evidence="7">The sequence shown here is derived from an EMBL/GenBank/DDBJ whole genome shotgun (WGS) entry which is preliminary data.</text>
</comment>
<feature type="active site" description="Proton acceptor" evidence="5">
    <location>
        <position position="54"/>
    </location>
</feature>
<dbReference type="PANTHER" id="PTHR46044:SF14">
    <property type="entry name" value="ARYLACETONITRILASE"/>
    <property type="match status" value="1"/>
</dbReference>
<dbReference type="PROSITE" id="PS00920">
    <property type="entry name" value="NITRIL_CHT_1"/>
    <property type="match status" value="1"/>
</dbReference>
<dbReference type="Gene3D" id="3.60.110.10">
    <property type="entry name" value="Carbon-nitrogen hydrolase"/>
    <property type="match status" value="1"/>
</dbReference>
<dbReference type="AlphaFoldDB" id="A0A395SHU0"/>
<comment type="similarity">
    <text evidence="1">Belongs to the carbon-nitrogen hydrolase superfamily. Nitrilase family.</text>
</comment>
<evidence type="ECO:0000313" key="8">
    <source>
        <dbReference type="Proteomes" id="UP000266234"/>
    </source>
</evidence>
<accession>A0A395SHU0</accession>
<evidence type="ECO:0000313" key="7">
    <source>
        <dbReference type="EMBL" id="RGP72003.1"/>
    </source>
</evidence>